<organism evidence="2">
    <name type="scientific">Melampsora larici-populina (strain 98AG31 / pathotype 3-4-7)</name>
    <name type="common">Poplar leaf rust fungus</name>
    <dbReference type="NCBI Taxonomy" id="747676"/>
    <lineage>
        <taxon>Eukaryota</taxon>
        <taxon>Fungi</taxon>
        <taxon>Dikarya</taxon>
        <taxon>Basidiomycota</taxon>
        <taxon>Pucciniomycotina</taxon>
        <taxon>Pucciniomycetes</taxon>
        <taxon>Pucciniales</taxon>
        <taxon>Melampsoraceae</taxon>
        <taxon>Melampsora</taxon>
    </lineage>
</organism>
<feature type="non-terminal residue" evidence="1">
    <location>
        <position position="1"/>
    </location>
</feature>
<dbReference type="Proteomes" id="UP000001072">
    <property type="component" value="Unassembled WGS sequence"/>
</dbReference>
<sequence>LFSSIHHSPSSFSSLFLSFIVSALYDQHLSAPVCASRPFVLSEYRTRISLPLFTAPSRLHAYRHKPHFQSLHAVLRIFKAWVSSDPYAHKPNHFKFNNSY</sequence>
<gene>
    <name evidence="1" type="ORF">MELLADRAFT_72097</name>
</gene>
<evidence type="ECO:0000313" key="2">
    <source>
        <dbReference type="Proteomes" id="UP000001072"/>
    </source>
</evidence>
<keyword evidence="2" id="KW-1185">Reference proteome</keyword>
<dbReference type="VEuPathDB" id="FungiDB:MELLADRAFT_72097"/>
<dbReference type="EMBL" id="GL883112">
    <property type="protein sequence ID" value="EGG05557.1"/>
    <property type="molecule type" value="Genomic_DNA"/>
</dbReference>
<name>F4RPL8_MELLP</name>
<dbReference type="RefSeq" id="XP_007411046.1">
    <property type="nucleotide sequence ID" value="XM_007410984.1"/>
</dbReference>
<dbReference type="GeneID" id="18932011"/>
<dbReference type="AlphaFoldDB" id="F4RPL8"/>
<evidence type="ECO:0000313" key="1">
    <source>
        <dbReference type="EMBL" id="EGG05557.1"/>
    </source>
</evidence>
<proteinExistence type="predicted"/>
<protein>
    <submittedName>
        <fullName evidence="1">Uncharacterized protein</fullName>
    </submittedName>
</protein>
<dbReference type="InParanoid" id="F4RPL8"/>
<dbReference type="HOGENOM" id="CLU_2312799_0_0_1"/>
<accession>F4RPL8</accession>
<dbReference type="KEGG" id="mlr:MELLADRAFT_72097"/>
<reference evidence="2" key="1">
    <citation type="journal article" date="2011" name="Proc. Natl. Acad. Sci. U.S.A.">
        <title>Obligate biotrophy features unraveled by the genomic analysis of rust fungi.</title>
        <authorList>
            <person name="Duplessis S."/>
            <person name="Cuomo C.A."/>
            <person name="Lin Y.-C."/>
            <person name="Aerts A."/>
            <person name="Tisserant E."/>
            <person name="Veneault-Fourrey C."/>
            <person name="Joly D.L."/>
            <person name="Hacquard S."/>
            <person name="Amselem J."/>
            <person name="Cantarel B.L."/>
            <person name="Chiu R."/>
            <person name="Coutinho P.M."/>
            <person name="Feau N."/>
            <person name="Field M."/>
            <person name="Frey P."/>
            <person name="Gelhaye E."/>
            <person name="Goldberg J."/>
            <person name="Grabherr M.G."/>
            <person name="Kodira C.D."/>
            <person name="Kohler A."/>
            <person name="Kuees U."/>
            <person name="Lindquist E.A."/>
            <person name="Lucas S.M."/>
            <person name="Mago R."/>
            <person name="Mauceli E."/>
            <person name="Morin E."/>
            <person name="Murat C."/>
            <person name="Pangilinan J.L."/>
            <person name="Park R."/>
            <person name="Pearson M."/>
            <person name="Quesneville H."/>
            <person name="Rouhier N."/>
            <person name="Sakthikumar S."/>
            <person name="Salamov A.A."/>
            <person name="Schmutz J."/>
            <person name="Selles B."/>
            <person name="Shapiro H."/>
            <person name="Tanguay P."/>
            <person name="Tuskan G.A."/>
            <person name="Henrissat B."/>
            <person name="Van de Peer Y."/>
            <person name="Rouze P."/>
            <person name="Ellis J.G."/>
            <person name="Dodds P.N."/>
            <person name="Schein J.E."/>
            <person name="Zhong S."/>
            <person name="Hamelin R.C."/>
            <person name="Grigoriev I.V."/>
            <person name="Szabo L.J."/>
            <person name="Martin F."/>
        </authorList>
    </citation>
    <scope>NUCLEOTIDE SEQUENCE [LARGE SCALE GENOMIC DNA]</scope>
    <source>
        <strain evidence="2">98AG31 / pathotype 3-4-7</strain>
    </source>
</reference>